<name>A0A4U0TUF2_9PEZI</name>
<dbReference type="Proteomes" id="UP000308549">
    <property type="component" value="Unassembled WGS sequence"/>
</dbReference>
<sequence>MAQYEGDEYALGHDGPSDSASEDEPPSRSQAFRRPALGKRPALRKLSSDGDAEDDGDDSSNGYLPFAAGTASTTKQDIHHQESATTLKSSPKRQTARPAFQPHQTLNKGKSKAPLPPPSSSEEDPSSSATSSSAAHPPASSRFELAQDRSSGPMNPAHRAHLASLSPRARQAAALSDASPSEGGRSMGSSFSDLEDDSITRSAMESALAEHLRDHGSLTQGVGSIASRMGSMGRNLGSGFGGGGRR</sequence>
<gene>
    <name evidence="2" type="ORF">B0A50_05475</name>
</gene>
<feature type="compositionally biased region" description="Low complexity" evidence="1">
    <location>
        <begin position="126"/>
        <end position="141"/>
    </location>
</feature>
<feature type="region of interest" description="Disordered" evidence="1">
    <location>
        <begin position="1"/>
        <end position="246"/>
    </location>
</feature>
<protein>
    <submittedName>
        <fullName evidence="2">Uncharacterized protein</fullName>
    </submittedName>
</protein>
<evidence type="ECO:0000313" key="2">
    <source>
        <dbReference type="EMBL" id="TKA25963.1"/>
    </source>
</evidence>
<dbReference type="OrthoDB" id="21072at2759"/>
<keyword evidence="3" id="KW-1185">Reference proteome</keyword>
<dbReference type="AlphaFoldDB" id="A0A4U0TUF2"/>
<evidence type="ECO:0000256" key="1">
    <source>
        <dbReference type="SAM" id="MobiDB-lite"/>
    </source>
</evidence>
<feature type="compositionally biased region" description="Gly residues" evidence="1">
    <location>
        <begin position="236"/>
        <end position="246"/>
    </location>
</feature>
<reference evidence="2 3" key="1">
    <citation type="submission" date="2017-03" db="EMBL/GenBank/DDBJ databases">
        <title>Genomes of endolithic fungi from Antarctica.</title>
        <authorList>
            <person name="Coleine C."/>
            <person name="Masonjones S."/>
            <person name="Stajich J.E."/>
        </authorList>
    </citation>
    <scope>NUCLEOTIDE SEQUENCE [LARGE SCALE GENOMIC DNA]</scope>
    <source>
        <strain evidence="2 3">CCFEE 6315</strain>
    </source>
</reference>
<accession>A0A4U0TUF2</accession>
<dbReference type="EMBL" id="NAJL01000031">
    <property type="protein sequence ID" value="TKA25963.1"/>
    <property type="molecule type" value="Genomic_DNA"/>
</dbReference>
<proteinExistence type="predicted"/>
<evidence type="ECO:0000313" key="3">
    <source>
        <dbReference type="Proteomes" id="UP000308549"/>
    </source>
</evidence>
<comment type="caution">
    <text evidence="2">The sequence shown here is derived from an EMBL/GenBank/DDBJ whole genome shotgun (WGS) entry which is preliminary data.</text>
</comment>
<organism evidence="2 3">
    <name type="scientific">Salinomyces thailandicus</name>
    <dbReference type="NCBI Taxonomy" id="706561"/>
    <lineage>
        <taxon>Eukaryota</taxon>
        <taxon>Fungi</taxon>
        <taxon>Dikarya</taxon>
        <taxon>Ascomycota</taxon>
        <taxon>Pezizomycotina</taxon>
        <taxon>Dothideomycetes</taxon>
        <taxon>Dothideomycetidae</taxon>
        <taxon>Mycosphaerellales</taxon>
        <taxon>Teratosphaeriaceae</taxon>
        <taxon>Salinomyces</taxon>
    </lineage>
</organism>